<protein>
    <submittedName>
        <fullName evidence="6">RCG54485, isoform CRA_a</fullName>
    </submittedName>
</protein>
<dbReference type="CDD" id="cd07765">
    <property type="entry name" value="KRAB_A-box"/>
    <property type="match status" value="1"/>
</dbReference>
<dbReference type="InterPro" id="IPR036051">
    <property type="entry name" value="KRAB_dom_sf"/>
</dbReference>
<proteinExistence type="predicted"/>
<dbReference type="EMBL" id="CH473979">
    <property type="protein sequence ID" value="EDM07811.1"/>
    <property type="molecule type" value="Genomic_DNA"/>
</dbReference>
<keyword evidence="4" id="KW-0862">Zinc</keyword>
<dbReference type="SUPFAM" id="SSF57667">
    <property type="entry name" value="beta-beta-alpha zinc fingers"/>
    <property type="match status" value="1"/>
</dbReference>
<dbReference type="InterPro" id="IPR050169">
    <property type="entry name" value="Krueppel_C2H2_ZnF"/>
</dbReference>
<dbReference type="AlphaFoldDB" id="A6J9S2"/>
<dbReference type="Gene3D" id="6.10.140.140">
    <property type="match status" value="1"/>
</dbReference>
<evidence type="ECO:0000313" key="7">
    <source>
        <dbReference type="Proteomes" id="UP000234681"/>
    </source>
</evidence>
<dbReference type="GO" id="GO:0008270">
    <property type="term" value="F:zinc ion binding"/>
    <property type="evidence" value="ECO:0007669"/>
    <property type="project" value="UniProtKB-KW"/>
</dbReference>
<dbReference type="SUPFAM" id="SSF109640">
    <property type="entry name" value="KRAB domain (Kruppel-associated box)"/>
    <property type="match status" value="1"/>
</dbReference>
<evidence type="ECO:0000259" key="5">
    <source>
        <dbReference type="PROSITE" id="PS50805"/>
    </source>
</evidence>
<gene>
    <name evidence="6" type="ORF">rCG_54485</name>
</gene>
<dbReference type="GO" id="GO:0006355">
    <property type="term" value="P:regulation of DNA-templated transcription"/>
    <property type="evidence" value="ECO:0007669"/>
    <property type="project" value="InterPro"/>
</dbReference>
<dbReference type="InterPro" id="IPR036236">
    <property type="entry name" value="Znf_C2H2_sf"/>
</dbReference>
<dbReference type="PANTHER" id="PTHR23232">
    <property type="entry name" value="KRAB DOMAIN C2H2 ZINC FINGER"/>
    <property type="match status" value="1"/>
</dbReference>
<dbReference type="PANTHER" id="PTHR23232:SF157">
    <property type="entry name" value="ZINC FINGER PROTEIN 525"/>
    <property type="match status" value="1"/>
</dbReference>
<dbReference type="Gene3D" id="3.30.160.60">
    <property type="entry name" value="Classic Zinc Finger"/>
    <property type="match status" value="1"/>
</dbReference>
<keyword evidence="1" id="KW-0479">Metal-binding</keyword>
<name>A6J9S2_RAT</name>
<evidence type="ECO:0000256" key="1">
    <source>
        <dbReference type="ARBA" id="ARBA00022723"/>
    </source>
</evidence>
<dbReference type="SMART" id="SM00349">
    <property type="entry name" value="KRAB"/>
    <property type="match status" value="1"/>
</dbReference>
<dbReference type="Pfam" id="PF01352">
    <property type="entry name" value="KRAB"/>
    <property type="match status" value="1"/>
</dbReference>
<feature type="domain" description="KRAB" evidence="5">
    <location>
        <begin position="12"/>
        <end position="83"/>
    </location>
</feature>
<reference evidence="6 7" key="1">
    <citation type="submission" date="2005-09" db="EMBL/GenBank/DDBJ databases">
        <authorList>
            <person name="Mural R.J."/>
            <person name="Li P.W."/>
            <person name="Adams M.D."/>
            <person name="Amanatides P.G."/>
            <person name="Baden-Tillson H."/>
            <person name="Barnstead M."/>
            <person name="Chin S.H."/>
            <person name="Dew I."/>
            <person name="Evans C.A."/>
            <person name="Ferriera S."/>
            <person name="Flanigan M."/>
            <person name="Fosler C."/>
            <person name="Glodek A."/>
            <person name="Gu Z."/>
            <person name="Holt R.A."/>
            <person name="Jennings D."/>
            <person name="Kraft C.L."/>
            <person name="Lu F."/>
            <person name="Nguyen T."/>
            <person name="Nusskern D.R."/>
            <person name="Pfannkoch C.M."/>
            <person name="Sitter C."/>
            <person name="Sutton G.G."/>
            <person name="Venter J.C."/>
            <person name="Wang Z."/>
            <person name="Woodage T."/>
            <person name="Zheng X.H."/>
            <person name="Zhong F."/>
        </authorList>
    </citation>
    <scope>NUCLEOTIDE SEQUENCE [LARGE SCALE GENOMIC DNA]</scope>
    <source>
        <strain>BN</strain>
        <strain evidence="7">Sprague-Dawley</strain>
    </source>
</reference>
<accession>A6J9S2</accession>
<feature type="non-terminal residue" evidence="6">
    <location>
        <position position="182"/>
    </location>
</feature>
<evidence type="ECO:0000313" key="6">
    <source>
        <dbReference type="EMBL" id="EDM07811.1"/>
    </source>
</evidence>
<dbReference type="InterPro" id="IPR001909">
    <property type="entry name" value="KRAB"/>
</dbReference>
<evidence type="ECO:0000256" key="2">
    <source>
        <dbReference type="ARBA" id="ARBA00022737"/>
    </source>
</evidence>
<evidence type="ECO:0000256" key="4">
    <source>
        <dbReference type="ARBA" id="ARBA00022833"/>
    </source>
</evidence>
<dbReference type="PROSITE" id="PS50805">
    <property type="entry name" value="KRAB"/>
    <property type="match status" value="1"/>
</dbReference>
<evidence type="ECO:0000256" key="3">
    <source>
        <dbReference type="ARBA" id="ARBA00022771"/>
    </source>
</evidence>
<keyword evidence="3" id="KW-0863">Zinc-finger</keyword>
<organism evidence="6 7">
    <name type="scientific">Rattus norvegicus</name>
    <name type="common">Rat</name>
    <dbReference type="NCBI Taxonomy" id="10116"/>
    <lineage>
        <taxon>Eukaryota</taxon>
        <taxon>Metazoa</taxon>
        <taxon>Chordata</taxon>
        <taxon>Craniata</taxon>
        <taxon>Vertebrata</taxon>
        <taxon>Euteleostomi</taxon>
        <taxon>Mammalia</taxon>
        <taxon>Eutheria</taxon>
        <taxon>Euarchontoglires</taxon>
        <taxon>Glires</taxon>
        <taxon>Rodentia</taxon>
        <taxon>Myomorpha</taxon>
        <taxon>Muroidea</taxon>
        <taxon>Muridae</taxon>
        <taxon>Murinae</taxon>
        <taxon>Rattus</taxon>
    </lineage>
</organism>
<sequence length="182" mass="20858">MAADHAKHKKQVAFSDVSLDFSQEEWACLGPAQRALYKDVMLENYSHLLSVGLHIPKPQVISLLEQGKEPWMVGKELTRGLCSALESMCESKLLSLKKEVYELESCQREFMRLTKQGLDYPGFRDVLECGSQLQNGHGSQEPLAREYMPTFVQQTFLTLHQIINDEKPYECKKCRKVFTQNS</sequence>
<keyword evidence="2" id="KW-0677">Repeat</keyword>
<dbReference type="Proteomes" id="UP000234681">
    <property type="component" value="Chromosome 1"/>
</dbReference>